<protein>
    <submittedName>
        <fullName evidence="1">Uncharacterized protein</fullName>
    </submittedName>
</protein>
<evidence type="ECO:0000313" key="2">
    <source>
        <dbReference type="Proteomes" id="UP001194746"/>
    </source>
</evidence>
<organism evidence="1 2">
    <name type="scientific">Aspergillus nanangensis</name>
    <dbReference type="NCBI Taxonomy" id="2582783"/>
    <lineage>
        <taxon>Eukaryota</taxon>
        <taxon>Fungi</taxon>
        <taxon>Dikarya</taxon>
        <taxon>Ascomycota</taxon>
        <taxon>Pezizomycotina</taxon>
        <taxon>Eurotiomycetes</taxon>
        <taxon>Eurotiomycetidae</taxon>
        <taxon>Eurotiales</taxon>
        <taxon>Aspergillaceae</taxon>
        <taxon>Aspergillus</taxon>
        <taxon>Aspergillus subgen. Circumdati</taxon>
    </lineage>
</organism>
<proteinExistence type="predicted"/>
<reference evidence="1" key="2">
    <citation type="submission" date="2020-02" db="EMBL/GenBank/DDBJ databases">
        <authorList>
            <person name="Gilchrist C.L.M."/>
            <person name="Chooi Y.-H."/>
        </authorList>
    </citation>
    <scope>NUCLEOTIDE SEQUENCE</scope>
    <source>
        <strain evidence="1">MST-FP2251</strain>
    </source>
</reference>
<gene>
    <name evidence="1" type="ORF">FE257_003126</name>
</gene>
<keyword evidence="2" id="KW-1185">Reference proteome</keyword>
<reference evidence="1" key="1">
    <citation type="journal article" date="2019" name="Beilstein J. Org. Chem.">
        <title>Nanangenines: drimane sesquiterpenoids as the dominant metabolite cohort of a novel Australian fungus, Aspergillus nanangensis.</title>
        <authorList>
            <person name="Lacey H.J."/>
            <person name="Gilchrist C.L.M."/>
            <person name="Crombie A."/>
            <person name="Kalaitzis J.A."/>
            <person name="Vuong D."/>
            <person name="Rutledge P.J."/>
            <person name="Turner P."/>
            <person name="Pitt J.I."/>
            <person name="Lacey E."/>
            <person name="Chooi Y.H."/>
            <person name="Piggott A.M."/>
        </authorList>
    </citation>
    <scope>NUCLEOTIDE SEQUENCE</scope>
    <source>
        <strain evidence="1">MST-FP2251</strain>
    </source>
</reference>
<accession>A0AAD4GMZ5</accession>
<comment type="caution">
    <text evidence="1">The sequence shown here is derived from an EMBL/GenBank/DDBJ whole genome shotgun (WGS) entry which is preliminary data.</text>
</comment>
<dbReference type="AlphaFoldDB" id="A0AAD4GMZ5"/>
<dbReference type="Proteomes" id="UP001194746">
    <property type="component" value="Unassembled WGS sequence"/>
</dbReference>
<evidence type="ECO:0000313" key="1">
    <source>
        <dbReference type="EMBL" id="KAF9883619.1"/>
    </source>
</evidence>
<sequence>MEKSRAQYPTMLGRLHEYNHALVHGIGHHNVHYPGDGVASPGSRSFVVEKGHTDRNGNEYGVDGGDGGGRECCRLSPYGWSGGIGGSELLDGRGVISRGGLLGPVAI</sequence>
<dbReference type="EMBL" id="VCAU01000156">
    <property type="protein sequence ID" value="KAF9883619.1"/>
    <property type="molecule type" value="Genomic_DNA"/>
</dbReference>
<name>A0AAD4GMZ5_ASPNN</name>